<reference evidence="7 8" key="1">
    <citation type="submission" date="2016-07" db="EMBL/GenBank/DDBJ databases">
        <title>Genome analysis of Burkholderia fungorum ES3-20.</title>
        <authorList>
            <person name="Xu D."/>
            <person name="Yao R."/>
            <person name="Zheng S."/>
        </authorList>
    </citation>
    <scope>NUCLEOTIDE SEQUENCE [LARGE SCALE GENOMIC DNA]</scope>
    <source>
        <strain evidence="7 8">ES3-20</strain>
    </source>
</reference>
<dbReference type="Gene3D" id="1.20.1250.20">
    <property type="entry name" value="MFS general substrate transporter like domains"/>
    <property type="match status" value="2"/>
</dbReference>
<dbReference type="OrthoDB" id="5869542at2"/>
<accession>A0A3R7HMF2</accession>
<evidence type="ECO:0000313" key="8">
    <source>
        <dbReference type="Proteomes" id="UP000283709"/>
    </source>
</evidence>
<keyword evidence="5 6" id="KW-0472">Membrane</keyword>
<dbReference type="PANTHER" id="PTHR43124">
    <property type="entry name" value="PURINE EFFLUX PUMP PBUE"/>
    <property type="match status" value="1"/>
</dbReference>
<evidence type="ECO:0000256" key="6">
    <source>
        <dbReference type="SAM" id="Phobius"/>
    </source>
</evidence>
<keyword evidence="4 6" id="KW-1133">Transmembrane helix</keyword>
<dbReference type="InterPro" id="IPR050189">
    <property type="entry name" value="MFS_Efflux_Transporters"/>
</dbReference>
<feature type="transmembrane region" description="Helical" evidence="6">
    <location>
        <begin position="270"/>
        <end position="288"/>
    </location>
</feature>
<feature type="transmembrane region" description="Helical" evidence="6">
    <location>
        <begin position="120"/>
        <end position="139"/>
    </location>
</feature>
<dbReference type="PANTHER" id="PTHR43124:SF10">
    <property type="entry name" value="PURINE EFFLUX PUMP PBUE"/>
    <property type="match status" value="1"/>
</dbReference>
<comment type="caution">
    <text evidence="7">The sequence shown here is derived from an EMBL/GenBank/DDBJ whole genome shotgun (WGS) entry which is preliminary data.</text>
</comment>
<feature type="transmembrane region" description="Helical" evidence="6">
    <location>
        <begin position="352"/>
        <end position="375"/>
    </location>
</feature>
<evidence type="ECO:0000256" key="1">
    <source>
        <dbReference type="ARBA" id="ARBA00004651"/>
    </source>
</evidence>
<gene>
    <name evidence="7" type="ORF">BCY88_31845</name>
</gene>
<dbReference type="EMBL" id="MCAS01000027">
    <property type="protein sequence ID" value="RKF40801.1"/>
    <property type="molecule type" value="Genomic_DNA"/>
</dbReference>
<feature type="transmembrane region" description="Helical" evidence="6">
    <location>
        <begin position="95"/>
        <end position="114"/>
    </location>
</feature>
<evidence type="ECO:0000256" key="5">
    <source>
        <dbReference type="ARBA" id="ARBA00023136"/>
    </source>
</evidence>
<dbReference type="Proteomes" id="UP000283709">
    <property type="component" value="Unassembled WGS sequence"/>
</dbReference>
<feature type="transmembrane region" description="Helical" evidence="6">
    <location>
        <begin position="295"/>
        <end position="314"/>
    </location>
</feature>
<keyword evidence="3 6" id="KW-0812">Transmembrane</keyword>
<name>A0A3R7HMF2_9BURK</name>
<feature type="transmembrane region" description="Helical" evidence="6">
    <location>
        <begin position="177"/>
        <end position="196"/>
    </location>
</feature>
<proteinExistence type="predicted"/>
<feature type="transmembrane region" description="Helical" evidence="6">
    <location>
        <begin position="320"/>
        <end position="340"/>
    </location>
</feature>
<evidence type="ECO:0000256" key="4">
    <source>
        <dbReference type="ARBA" id="ARBA00022989"/>
    </source>
</evidence>
<dbReference type="GO" id="GO:0005886">
    <property type="term" value="C:plasma membrane"/>
    <property type="evidence" value="ECO:0007669"/>
    <property type="project" value="UniProtKB-SubCell"/>
</dbReference>
<protein>
    <submittedName>
        <fullName evidence="7">MFS transporter</fullName>
    </submittedName>
</protein>
<dbReference type="Pfam" id="PF07690">
    <property type="entry name" value="MFS_1"/>
    <property type="match status" value="1"/>
</dbReference>
<evidence type="ECO:0000256" key="3">
    <source>
        <dbReference type="ARBA" id="ARBA00022692"/>
    </source>
</evidence>
<comment type="subcellular location">
    <subcellularLocation>
        <location evidence="1">Cell membrane</location>
        <topology evidence="1">Multi-pass membrane protein</topology>
    </subcellularLocation>
</comment>
<feature type="transmembrane region" description="Helical" evidence="6">
    <location>
        <begin position="65"/>
        <end position="88"/>
    </location>
</feature>
<sequence length="414" mass="41671">MKTSSTSSFAAATAAATPTAAPREFATSTLLSLVVFAAITPLLLLVAPAVAAQLGGQLGLSASQIGTYFFVELGAFSCATLPSLLWLGRADARRVAAIATAVFCIGNLATAVLMPGFVALLVLRALTALGGGTLMVLCMTSAATSGNRDRVYGLWVVGQLVAGALGLVVLPHLFDAFGLRALYVTLAVLALIASPLTRGFDPALGGAGGKPVQQTVSGIDGTRSGSSRWLLATLVIGGVLTFYVAIGGVWTFASKAASLAGLDAGHTGELLAIASVMGIVGAGCASFIGNRIARAAMLLTGYAILVAALLGLSAHPGSTGYAAAIFAFKFAWTFVLPFILAAAAKTDTSGRLIATLNFVIGAGLAVGPLIAGFLLDAGAGLNTLFQGAAVICALSFVCLLRVERSGREVPGAHQ</sequence>
<dbReference type="InterPro" id="IPR011701">
    <property type="entry name" value="MFS"/>
</dbReference>
<keyword evidence="2" id="KW-1003">Cell membrane</keyword>
<feature type="transmembrane region" description="Helical" evidence="6">
    <location>
        <begin position="381"/>
        <end position="400"/>
    </location>
</feature>
<dbReference type="SUPFAM" id="SSF103473">
    <property type="entry name" value="MFS general substrate transporter"/>
    <property type="match status" value="1"/>
</dbReference>
<feature type="transmembrane region" description="Helical" evidence="6">
    <location>
        <begin position="151"/>
        <end position="171"/>
    </location>
</feature>
<evidence type="ECO:0000256" key="2">
    <source>
        <dbReference type="ARBA" id="ARBA00022475"/>
    </source>
</evidence>
<evidence type="ECO:0000313" key="7">
    <source>
        <dbReference type="EMBL" id="RKF40801.1"/>
    </source>
</evidence>
<dbReference type="RefSeq" id="WP_120346639.1">
    <property type="nucleotide sequence ID" value="NZ_MCAS01000027.1"/>
</dbReference>
<dbReference type="AlphaFoldDB" id="A0A3R7HMF2"/>
<feature type="transmembrane region" description="Helical" evidence="6">
    <location>
        <begin position="229"/>
        <end position="250"/>
    </location>
</feature>
<dbReference type="GO" id="GO:0022857">
    <property type="term" value="F:transmembrane transporter activity"/>
    <property type="evidence" value="ECO:0007669"/>
    <property type="project" value="InterPro"/>
</dbReference>
<feature type="transmembrane region" description="Helical" evidence="6">
    <location>
        <begin position="30"/>
        <end position="53"/>
    </location>
</feature>
<organism evidence="7 8">
    <name type="scientific">Paraburkholderia fungorum</name>
    <dbReference type="NCBI Taxonomy" id="134537"/>
    <lineage>
        <taxon>Bacteria</taxon>
        <taxon>Pseudomonadati</taxon>
        <taxon>Pseudomonadota</taxon>
        <taxon>Betaproteobacteria</taxon>
        <taxon>Burkholderiales</taxon>
        <taxon>Burkholderiaceae</taxon>
        <taxon>Paraburkholderia</taxon>
    </lineage>
</organism>
<dbReference type="InterPro" id="IPR036259">
    <property type="entry name" value="MFS_trans_sf"/>
</dbReference>